<evidence type="ECO:0008006" key="3">
    <source>
        <dbReference type="Google" id="ProtNLM"/>
    </source>
</evidence>
<dbReference type="InterPro" id="IPR027417">
    <property type="entry name" value="P-loop_NTPase"/>
</dbReference>
<evidence type="ECO:0000313" key="1">
    <source>
        <dbReference type="EMBL" id="MBP3953738.1"/>
    </source>
</evidence>
<name>A0ABS5BJ57_9BACT</name>
<dbReference type="SUPFAM" id="SSF52540">
    <property type="entry name" value="P-loop containing nucleoside triphosphate hydrolases"/>
    <property type="match status" value="1"/>
</dbReference>
<dbReference type="RefSeq" id="WP_210651475.1">
    <property type="nucleotide sequence ID" value="NZ_JAGKQQ010000001.1"/>
</dbReference>
<keyword evidence="2" id="KW-1185">Reference proteome</keyword>
<dbReference type="EMBL" id="JAGKQQ010000001">
    <property type="protein sequence ID" value="MBP3953738.1"/>
    <property type="molecule type" value="Genomic_DNA"/>
</dbReference>
<evidence type="ECO:0000313" key="2">
    <source>
        <dbReference type="Proteomes" id="UP000676565"/>
    </source>
</evidence>
<reference evidence="1 2" key="1">
    <citation type="submission" date="2021-04" db="EMBL/GenBank/DDBJ databases">
        <authorList>
            <person name="Ivanova A."/>
        </authorList>
    </citation>
    <scope>NUCLEOTIDE SEQUENCE [LARGE SCALE GENOMIC DNA]</scope>
    <source>
        <strain evidence="1 2">G18</strain>
    </source>
</reference>
<dbReference type="Proteomes" id="UP000676565">
    <property type="component" value="Unassembled WGS sequence"/>
</dbReference>
<comment type="caution">
    <text evidence="1">The sequence shown here is derived from an EMBL/GenBank/DDBJ whole genome shotgun (WGS) entry which is preliminary data.</text>
</comment>
<organism evidence="1 2">
    <name type="scientific">Gemmata palustris</name>
    <dbReference type="NCBI Taxonomy" id="2822762"/>
    <lineage>
        <taxon>Bacteria</taxon>
        <taxon>Pseudomonadati</taxon>
        <taxon>Planctomycetota</taxon>
        <taxon>Planctomycetia</taxon>
        <taxon>Gemmatales</taxon>
        <taxon>Gemmataceae</taxon>
        <taxon>Gemmata</taxon>
    </lineage>
</organism>
<dbReference type="Gene3D" id="3.40.50.300">
    <property type="entry name" value="P-loop containing nucleotide triphosphate hydrolases"/>
    <property type="match status" value="1"/>
</dbReference>
<sequence length="242" mass="26929">MHPTRDPDPVPLSAAIASSLNRASTPDLPPLACKLDGRSYPVRSVRPNHPRGREGLLPELLTVVRELTKGIRPWPLYLWSPGPGTGKTSAALTLLDHYGSSHSGYSPDVSEFMNYFADFAALPDVFRSADKGRHYRSTPHGCVTVWASDLWSVVRRAPIFVLDDMRKPSDREQRLGDDHYGLFKRILDDRVARPLVITSNVDPWDPPGGGVPELVRLFDDRIADRIVCGTVFELTGQSRRHG</sequence>
<proteinExistence type="predicted"/>
<protein>
    <recommendedName>
        <fullName evidence="3">ATP-binding protein</fullName>
    </recommendedName>
</protein>
<gene>
    <name evidence="1" type="ORF">J8F10_00285</name>
</gene>
<accession>A0ABS5BJ57</accession>